<dbReference type="Proteomes" id="UP001373196">
    <property type="component" value="Unassembled WGS sequence"/>
</dbReference>
<dbReference type="SUPFAM" id="SSF51261">
    <property type="entry name" value="Duplicated hybrid motif"/>
    <property type="match status" value="1"/>
</dbReference>
<organism evidence="2 3">
    <name type="scientific">Faecalibacterium wellingii</name>
    <dbReference type="NCBI Taxonomy" id="2929491"/>
    <lineage>
        <taxon>Bacteria</taxon>
        <taxon>Bacillati</taxon>
        <taxon>Bacillota</taxon>
        <taxon>Clostridia</taxon>
        <taxon>Eubacteriales</taxon>
        <taxon>Oscillospiraceae</taxon>
        <taxon>Faecalibacterium</taxon>
    </lineage>
</organism>
<dbReference type="AlphaFoldDB" id="A0AB35Y965"/>
<gene>
    <name evidence="2" type="ORF">WF834_02825</name>
</gene>
<evidence type="ECO:0000259" key="1">
    <source>
        <dbReference type="Pfam" id="PF01551"/>
    </source>
</evidence>
<evidence type="ECO:0000313" key="3">
    <source>
        <dbReference type="Proteomes" id="UP001373196"/>
    </source>
</evidence>
<dbReference type="GO" id="GO:0004222">
    <property type="term" value="F:metalloendopeptidase activity"/>
    <property type="evidence" value="ECO:0007669"/>
    <property type="project" value="TreeGrafter"/>
</dbReference>
<proteinExistence type="predicted"/>
<dbReference type="PANTHER" id="PTHR21666:SF290">
    <property type="entry name" value="PEPTIDASE M23 DOMAIN PROTEIN"/>
    <property type="match status" value="1"/>
</dbReference>
<reference evidence="2" key="1">
    <citation type="submission" date="2024-03" db="EMBL/GenBank/DDBJ databases">
        <authorList>
            <person name="Plomp N."/>
            <person name="Harmsen H.J."/>
        </authorList>
    </citation>
    <scope>NUCLEOTIDE SEQUENCE</scope>
    <source>
        <strain evidence="2">HTF-128</strain>
    </source>
</reference>
<feature type="domain" description="M23ase beta-sheet core" evidence="1">
    <location>
        <begin position="81"/>
        <end position="175"/>
    </location>
</feature>
<accession>A0AB35Y965</accession>
<dbReference type="InterPro" id="IPR011055">
    <property type="entry name" value="Dup_hybrid_motif"/>
</dbReference>
<dbReference type="EMBL" id="JBBFGL010000002">
    <property type="protein sequence ID" value="MEJ5195118.1"/>
    <property type="molecule type" value="Genomic_DNA"/>
</dbReference>
<comment type="caution">
    <text evidence="2">The sequence shown here is derived from an EMBL/GenBank/DDBJ whole genome shotgun (WGS) entry which is preliminary data.</text>
</comment>
<dbReference type="Pfam" id="PF01551">
    <property type="entry name" value="Peptidase_M23"/>
    <property type="match status" value="1"/>
</dbReference>
<sequence>MQTKRSGRAGRRIKHARYGKKSALFRAAALLGVLLCVRLVLPARAQSKTEDALCFPLETTQWRISDGYGWREDPFTGKRAFHKGIDLACAEGTGILAVRGGTVLRTKRSASYGSCMELLLADGTAAVYAHLQYIYVRPGEAVEAGQLLGTAGQSGRATGAHLHFELYRQGKACDPADALGLSHEAS</sequence>
<dbReference type="InterPro" id="IPR016047">
    <property type="entry name" value="M23ase_b-sheet_dom"/>
</dbReference>
<dbReference type="InterPro" id="IPR050570">
    <property type="entry name" value="Cell_wall_metabolism_enzyme"/>
</dbReference>
<name>A0AB35Y965_9FIRM</name>
<keyword evidence="2" id="KW-0378">Hydrolase</keyword>
<dbReference type="Gene3D" id="2.70.70.10">
    <property type="entry name" value="Glucose Permease (Domain IIA)"/>
    <property type="match status" value="1"/>
</dbReference>
<evidence type="ECO:0000313" key="2">
    <source>
        <dbReference type="EMBL" id="MEJ5195118.1"/>
    </source>
</evidence>
<dbReference type="EC" id="3.4.24.-" evidence="2"/>
<dbReference type="PANTHER" id="PTHR21666">
    <property type="entry name" value="PEPTIDASE-RELATED"/>
    <property type="match status" value="1"/>
</dbReference>
<dbReference type="CDD" id="cd12797">
    <property type="entry name" value="M23_peptidase"/>
    <property type="match status" value="1"/>
</dbReference>
<protein>
    <submittedName>
        <fullName evidence="2">M23 family metallopeptidase</fullName>
        <ecNumber evidence="2">3.4.24.-</ecNumber>
    </submittedName>
</protein>